<comment type="function">
    <text evidence="1">May function as a co-chaperone.</text>
</comment>
<evidence type="ECO:0000313" key="9">
    <source>
        <dbReference type="EMBL" id="PFX25014.1"/>
    </source>
</evidence>
<feature type="transmembrane region" description="Helical" evidence="7">
    <location>
        <begin position="113"/>
        <end position="133"/>
    </location>
</feature>
<dbReference type="AlphaFoldDB" id="A0A2B4S2T6"/>
<organism evidence="9 10">
    <name type="scientific">Stylophora pistillata</name>
    <name type="common">Smooth cauliflower coral</name>
    <dbReference type="NCBI Taxonomy" id="50429"/>
    <lineage>
        <taxon>Eukaryota</taxon>
        <taxon>Metazoa</taxon>
        <taxon>Cnidaria</taxon>
        <taxon>Anthozoa</taxon>
        <taxon>Hexacorallia</taxon>
        <taxon>Scleractinia</taxon>
        <taxon>Astrocoeniina</taxon>
        <taxon>Pocilloporidae</taxon>
        <taxon>Stylophora</taxon>
    </lineage>
</organism>
<dbReference type="InterPro" id="IPR036869">
    <property type="entry name" value="J_dom_sf"/>
</dbReference>
<name>A0A2B4S2T6_STYPI</name>
<feature type="transmembrane region" description="Helical" evidence="7">
    <location>
        <begin position="83"/>
        <end position="107"/>
    </location>
</feature>
<dbReference type="SUPFAM" id="SSF46565">
    <property type="entry name" value="Chaperone J-domain"/>
    <property type="match status" value="1"/>
</dbReference>
<evidence type="ECO:0000256" key="4">
    <source>
        <dbReference type="ARBA" id="ARBA00022692"/>
    </source>
</evidence>
<dbReference type="Gene3D" id="1.10.287.110">
    <property type="entry name" value="DnaJ domain"/>
    <property type="match status" value="1"/>
</dbReference>
<keyword evidence="4 7" id="KW-0812">Transmembrane</keyword>
<dbReference type="CDD" id="cd06257">
    <property type="entry name" value="DnaJ"/>
    <property type="match status" value="1"/>
</dbReference>
<feature type="transmembrane region" description="Helical" evidence="7">
    <location>
        <begin position="7"/>
        <end position="27"/>
    </location>
</feature>
<keyword evidence="10" id="KW-1185">Reference proteome</keyword>
<evidence type="ECO:0000256" key="3">
    <source>
        <dbReference type="ARBA" id="ARBA00020945"/>
    </source>
</evidence>
<proteinExistence type="predicted"/>
<dbReference type="PROSITE" id="PS50076">
    <property type="entry name" value="DNAJ_2"/>
    <property type="match status" value="1"/>
</dbReference>
<comment type="subcellular location">
    <subcellularLocation>
        <location evidence="2">Membrane</location>
        <topology evidence="2">Multi-pass membrane protein</topology>
    </subcellularLocation>
</comment>
<comment type="caution">
    <text evidence="9">The sequence shown here is derived from an EMBL/GenBank/DDBJ whole genome shotgun (WGS) entry which is preliminary data.</text>
</comment>
<dbReference type="OrthoDB" id="10262359at2759"/>
<evidence type="ECO:0000256" key="6">
    <source>
        <dbReference type="ARBA" id="ARBA00023136"/>
    </source>
</evidence>
<sequence>MANRKSLFLTYVIWLLWGWFGLHHLYLGRDIQAFIWWSTIGGVFGLGWFRDLWRIPEYVDDANEEPYFVETLKRKIQLRREPAFSVTRFSGQMLVGYFYGILVRMAIPEEAKWLPALLVPFGVAVGVYLVGNIGRERGDFKYPLVGAFIANIALTYLTGEEAGAMYVALVAAIFFQNYRQFRKEKAQGKTLCKRIQYLAIGGFIICSLWGSFLYFNAQVTTEDGETVKLRDAINHFFNSPVWLEFKEVIWGLYEEGQKNGWDNFYDEFVKALDPRGEKNAYRVLGLTEDATQEEIKRRYKKLAVKWHPDRNLNNKEEAQQKFMEIQEAYEILSKLKTRRASKNTRIRSEFENRGGGQYKQDSVKGDRLIGLTA</sequence>
<dbReference type="Proteomes" id="UP000225706">
    <property type="component" value="Unassembled WGS sequence"/>
</dbReference>
<evidence type="ECO:0000256" key="5">
    <source>
        <dbReference type="ARBA" id="ARBA00022989"/>
    </source>
</evidence>
<dbReference type="PRINTS" id="PR00625">
    <property type="entry name" value="JDOMAIN"/>
</dbReference>
<evidence type="ECO:0000313" key="10">
    <source>
        <dbReference type="Proteomes" id="UP000225706"/>
    </source>
</evidence>
<dbReference type="EMBL" id="LSMT01000162">
    <property type="protein sequence ID" value="PFX25014.1"/>
    <property type="molecule type" value="Genomic_DNA"/>
</dbReference>
<dbReference type="InterPro" id="IPR001623">
    <property type="entry name" value="DnaJ_domain"/>
</dbReference>
<reference evidence="10" key="1">
    <citation type="journal article" date="2017" name="bioRxiv">
        <title>Comparative analysis of the genomes of Stylophora pistillata and Acropora digitifera provides evidence for extensive differences between species of corals.</title>
        <authorList>
            <person name="Voolstra C.R."/>
            <person name="Li Y."/>
            <person name="Liew Y.J."/>
            <person name="Baumgarten S."/>
            <person name="Zoccola D."/>
            <person name="Flot J.-F."/>
            <person name="Tambutte S."/>
            <person name="Allemand D."/>
            <person name="Aranda M."/>
        </authorList>
    </citation>
    <scope>NUCLEOTIDE SEQUENCE [LARGE SCALE GENOMIC DNA]</scope>
</reference>
<feature type="transmembrane region" description="Helical" evidence="7">
    <location>
        <begin position="198"/>
        <end position="215"/>
    </location>
</feature>
<dbReference type="Pfam" id="PF05154">
    <property type="entry name" value="TM2"/>
    <property type="match status" value="1"/>
</dbReference>
<evidence type="ECO:0000259" key="8">
    <source>
        <dbReference type="PROSITE" id="PS50076"/>
    </source>
</evidence>
<evidence type="ECO:0000256" key="2">
    <source>
        <dbReference type="ARBA" id="ARBA00004141"/>
    </source>
</evidence>
<dbReference type="STRING" id="50429.A0A2B4S2T6"/>
<dbReference type="SMART" id="SM00271">
    <property type="entry name" value="DnaJ"/>
    <property type="match status" value="1"/>
</dbReference>
<evidence type="ECO:0000256" key="1">
    <source>
        <dbReference type="ARBA" id="ARBA00002080"/>
    </source>
</evidence>
<feature type="transmembrane region" description="Helical" evidence="7">
    <location>
        <begin position="163"/>
        <end position="178"/>
    </location>
</feature>
<keyword evidence="6 7" id="KW-0472">Membrane</keyword>
<dbReference type="GO" id="GO:0016020">
    <property type="term" value="C:membrane"/>
    <property type="evidence" value="ECO:0007669"/>
    <property type="project" value="UniProtKB-SubCell"/>
</dbReference>
<feature type="domain" description="J" evidence="8">
    <location>
        <begin position="279"/>
        <end position="354"/>
    </location>
</feature>
<gene>
    <name evidence="9" type="primary">dnajc22</name>
    <name evidence="9" type="ORF">AWC38_SpisGene10352</name>
</gene>
<keyword evidence="5 7" id="KW-1133">Transmembrane helix</keyword>
<evidence type="ECO:0000256" key="7">
    <source>
        <dbReference type="SAM" id="Phobius"/>
    </source>
</evidence>
<protein>
    <recommendedName>
        <fullName evidence="3">DnaJ homolog subfamily C member 22</fullName>
    </recommendedName>
</protein>
<feature type="transmembrane region" description="Helical" evidence="7">
    <location>
        <begin position="33"/>
        <end position="49"/>
    </location>
</feature>
<accession>A0A2B4S2T6</accession>
<dbReference type="Pfam" id="PF00226">
    <property type="entry name" value="DnaJ"/>
    <property type="match status" value="1"/>
</dbReference>
<dbReference type="PANTHER" id="PTHR44733">
    <property type="entry name" value="DNAJ HOMOLOG SUBFAMILY C MEMBER 22"/>
    <property type="match status" value="1"/>
</dbReference>
<dbReference type="InterPro" id="IPR007829">
    <property type="entry name" value="TM2"/>
</dbReference>
<dbReference type="PANTHER" id="PTHR44733:SF1">
    <property type="entry name" value="DNAJ HOMOLOG SUBFAMILY C MEMBER 22"/>
    <property type="match status" value="1"/>
</dbReference>